<evidence type="ECO:0000256" key="1">
    <source>
        <dbReference type="SAM" id="SignalP"/>
    </source>
</evidence>
<name>A0ABY4SYH4_9GAMM</name>
<dbReference type="Gene3D" id="2.40.360.20">
    <property type="match status" value="1"/>
</dbReference>
<accession>A0ABY4SYH4</accession>
<evidence type="ECO:0000313" key="3">
    <source>
        <dbReference type="Proteomes" id="UP001056681"/>
    </source>
</evidence>
<organism evidence="2 3">
    <name type="scientific">Luteibacter flocculans</name>
    <dbReference type="NCBI Taxonomy" id="2780091"/>
    <lineage>
        <taxon>Bacteria</taxon>
        <taxon>Pseudomonadati</taxon>
        <taxon>Pseudomonadota</taxon>
        <taxon>Gammaproteobacteria</taxon>
        <taxon>Lysobacterales</taxon>
        <taxon>Rhodanobacteraceae</taxon>
        <taxon>Luteibacter</taxon>
    </lineage>
</organism>
<dbReference type="InterPro" id="IPR021457">
    <property type="entry name" value="DUF3108"/>
</dbReference>
<proteinExistence type="predicted"/>
<keyword evidence="1" id="KW-0732">Signal</keyword>
<dbReference type="Proteomes" id="UP001056681">
    <property type="component" value="Chromosome"/>
</dbReference>
<reference evidence="2" key="1">
    <citation type="submission" date="2020-10" db="EMBL/GenBank/DDBJ databases">
        <title>Whole-genome sequence of Luteibacter sp. EIF3.</title>
        <authorList>
            <person name="Friedrich I."/>
            <person name="Hertel R."/>
            <person name="Daniel R."/>
        </authorList>
    </citation>
    <scope>NUCLEOTIDE SEQUENCE</scope>
    <source>
        <strain evidence="2">EIF3</strain>
    </source>
</reference>
<dbReference type="Pfam" id="PF11306">
    <property type="entry name" value="DUF3108"/>
    <property type="match status" value="1"/>
</dbReference>
<gene>
    <name evidence="2" type="ORF">IM816_14205</name>
</gene>
<dbReference type="RefSeq" id="WP_250338579.1">
    <property type="nucleotide sequence ID" value="NZ_CP063231.1"/>
</dbReference>
<keyword evidence="3" id="KW-1185">Reference proteome</keyword>
<protein>
    <submittedName>
        <fullName evidence="2">DUF3108 domain-containing protein</fullName>
    </submittedName>
</protein>
<sequence>MTTKTLFRAGLALALALPVAAFAADVPQSFTATYQVLKDGGPLGEATVTLKSAGGGQFEYTNQTKGTSGLAAMLGANVSETSRFTWAGQVPQAVSYHYQLDAAVKSKTRDLTVQGGNVQVQDNKKSFTYTAVPGMVERNTLPLALGLALRSGQQQVAFPVAVKQQVENQQFKVSAKEKITVPAGAFDAIRVDRTDADRGFNAWYVPSKYPVPVKLAQKDGGDLTMELVKYEAR</sequence>
<feature type="signal peptide" evidence="1">
    <location>
        <begin position="1"/>
        <end position="23"/>
    </location>
</feature>
<evidence type="ECO:0000313" key="2">
    <source>
        <dbReference type="EMBL" id="URL57761.1"/>
    </source>
</evidence>
<feature type="chain" id="PRO_5045975186" evidence="1">
    <location>
        <begin position="24"/>
        <end position="233"/>
    </location>
</feature>
<dbReference type="EMBL" id="CP063231">
    <property type="protein sequence ID" value="URL57761.1"/>
    <property type="molecule type" value="Genomic_DNA"/>
</dbReference>